<sequence>MILKDIKSQNNFWRCAPNNSSVDVIGFLDLHERLLFQIVVQIRKILQLEIMQIQVIYGDLPSYK</sequence>
<name>A0A915L4Y9_ROMCU</name>
<dbReference type="AlphaFoldDB" id="A0A915L4Y9"/>
<keyword evidence="1" id="KW-1185">Reference proteome</keyword>
<dbReference type="Proteomes" id="UP000887565">
    <property type="component" value="Unplaced"/>
</dbReference>
<accession>A0A915L4Y9</accession>
<evidence type="ECO:0000313" key="1">
    <source>
        <dbReference type="Proteomes" id="UP000887565"/>
    </source>
</evidence>
<evidence type="ECO:0000313" key="2">
    <source>
        <dbReference type="WBParaSite" id="nRc.2.0.1.t45572-RA"/>
    </source>
</evidence>
<dbReference type="WBParaSite" id="nRc.2.0.1.t45572-RA">
    <property type="protein sequence ID" value="nRc.2.0.1.t45572-RA"/>
    <property type="gene ID" value="nRc.2.0.1.g45572"/>
</dbReference>
<reference evidence="2" key="1">
    <citation type="submission" date="2022-11" db="UniProtKB">
        <authorList>
            <consortium name="WormBaseParasite"/>
        </authorList>
    </citation>
    <scope>IDENTIFICATION</scope>
</reference>
<organism evidence="1 2">
    <name type="scientific">Romanomermis culicivorax</name>
    <name type="common">Nematode worm</name>
    <dbReference type="NCBI Taxonomy" id="13658"/>
    <lineage>
        <taxon>Eukaryota</taxon>
        <taxon>Metazoa</taxon>
        <taxon>Ecdysozoa</taxon>
        <taxon>Nematoda</taxon>
        <taxon>Enoplea</taxon>
        <taxon>Dorylaimia</taxon>
        <taxon>Mermithida</taxon>
        <taxon>Mermithoidea</taxon>
        <taxon>Mermithidae</taxon>
        <taxon>Romanomermis</taxon>
    </lineage>
</organism>
<proteinExistence type="predicted"/>
<protein>
    <submittedName>
        <fullName evidence="2">Uncharacterized protein</fullName>
    </submittedName>
</protein>